<evidence type="ECO:0000256" key="1">
    <source>
        <dbReference type="SAM" id="MobiDB-lite"/>
    </source>
</evidence>
<organism evidence="2 3">
    <name type="scientific">Galerina marginata (strain CBS 339.88)</name>
    <dbReference type="NCBI Taxonomy" id="685588"/>
    <lineage>
        <taxon>Eukaryota</taxon>
        <taxon>Fungi</taxon>
        <taxon>Dikarya</taxon>
        <taxon>Basidiomycota</taxon>
        <taxon>Agaricomycotina</taxon>
        <taxon>Agaricomycetes</taxon>
        <taxon>Agaricomycetidae</taxon>
        <taxon>Agaricales</taxon>
        <taxon>Agaricineae</taxon>
        <taxon>Strophariaceae</taxon>
        <taxon>Galerina</taxon>
    </lineage>
</organism>
<dbReference type="AlphaFoldDB" id="A0A067SUZ9"/>
<name>A0A067SUZ9_GALM3</name>
<dbReference type="EMBL" id="KL142396">
    <property type="protein sequence ID" value="KDR70593.1"/>
    <property type="molecule type" value="Genomic_DNA"/>
</dbReference>
<evidence type="ECO:0000313" key="2">
    <source>
        <dbReference type="EMBL" id="KDR70593.1"/>
    </source>
</evidence>
<sequence length="881" mass="101593">MIFVDLIKDSKGSLPNITLARHDWTDWVAWNADASTIPNEARFFRDYPESNRDWYEEPISDSGSVKEMDWGNSPDWYWWFRHWRGFIPCRHPVDPSPADPWWIRLEEPIPYHASSDNQRFTIPRNAARTMQNDFGRADNLVFQISKVHPFQDFQDGKPPSFSIFQITDSPYDSLPALQRAGASAKRAVLDRVGWLRWWRAISDLSDLSDKLSQPLFEHFLRLTDPMYKSRGYIFNLTRDWSEINVGLLLDEAIPTYYVWGFEERSEPHLSKFHPKVIALDETDGRIVIEDMEEDEDTQQAAEMTRLYDDYLQPRSFDHPSEDLSFKTDATFYIIDFIGWKRRLLPDSIDSSAYATRFRFAVKQEEGEEKPTVTFWRWSKKNISLQDRADITWTRNLDFSSESTLRELYKFQHAPGHGEAYDLETGESLTGSSDSPPDTPCPFNDESTSSPESSDEERDQQRSNDGAPGTVNVLPIDDDSPPTAPPALLNHIQLDSIPSSCYTDSISSITTVTSWRNIGRRVEEDEGIPSPLPMPCNRERSRSPRPTLAGHISPYHQPVALFKRNLRELGSKLTYHSQTPSSINPGEWNRRLLTDGVFILPDPRGEVRLRYFANCNHNVRRVEDVIRIALDHKISFRIALPEASLIDYKPAQLTRSERIALDSLYNQDYVEPPLEYLNLESFFVTYASRMTQFMGRPHAPSLVGIGGACCWLAINWGGPEMITRYMNGPSIQTMILRRGASDIKHKQPLGLYWDDVSAQDMALIFGNIPNAVDRRLDLWVYPPPHMLEKFCDHWSGEWNPTLDSIFNYISEAYISRPARMEPMGQRAWKSWLRSYNRGDWKPVHVLQDQDVTNILKGIALAGLPLTWDQKPLTDIHCPEMVD</sequence>
<dbReference type="Proteomes" id="UP000027222">
    <property type="component" value="Unassembled WGS sequence"/>
</dbReference>
<protein>
    <submittedName>
        <fullName evidence="2">Uncharacterized protein</fullName>
    </submittedName>
</protein>
<dbReference type="HOGENOM" id="CLU_016547_0_0_1"/>
<accession>A0A067SUZ9</accession>
<keyword evidence="3" id="KW-1185">Reference proteome</keyword>
<gene>
    <name evidence="2" type="ORF">GALMADRAFT_75946</name>
</gene>
<dbReference type="OrthoDB" id="2963589at2759"/>
<reference evidence="3" key="1">
    <citation type="journal article" date="2014" name="Proc. Natl. Acad. Sci. U.S.A.">
        <title>Extensive sampling of basidiomycete genomes demonstrates inadequacy of the white-rot/brown-rot paradigm for wood decay fungi.</title>
        <authorList>
            <person name="Riley R."/>
            <person name="Salamov A.A."/>
            <person name="Brown D.W."/>
            <person name="Nagy L.G."/>
            <person name="Floudas D."/>
            <person name="Held B.W."/>
            <person name="Levasseur A."/>
            <person name="Lombard V."/>
            <person name="Morin E."/>
            <person name="Otillar R."/>
            <person name="Lindquist E.A."/>
            <person name="Sun H."/>
            <person name="LaButti K.M."/>
            <person name="Schmutz J."/>
            <person name="Jabbour D."/>
            <person name="Luo H."/>
            <person name="Baker S.E."/>
            <person name="Pisabarro A.G."/>
            <person name="Walton J.D."/>
            <person name="Blanchette R.A."/>
            <person name="Henrissat B."/>
            <person name="Martin F."/>
            <person name="Cullen D."/>
            <person name="Hibbett D.S."/>
            <person name="Grigoriev I.V."/>
        </authorList>
    </citation>
    <scope>NUCLEOTIDE SEQUENCE [LARGE SCALE GENOMIC DNA]</scope>
    <source>
        <strain evidence="3">CBS 339.88</strain>
    </source>
</reference>
<evidence type="ECO:0000313" key="3">
    <source>
        <dbReference type="Proteomes" id="UP000027222"/>
    </source>
</evidence>
<feature type="region of interest" description="Disordered" evidence="1">
    <location>
        <begin position="525"/>
        <end position="549"/>
    </location>
</feature>
<feature type="compositionally biased region" description="Polar residues" evidence="1">
    <location>
        <begin position="426"/>
        <end position="435"/>
    </location>
</feature>
<feature type="region of interest" description="Disordered" evidence="1">
    <location>
        <begin position="418"/>
        <end position="487"/>
    </location>
</feature>
<proteinExistence type="predicted"/>